<reference evidence="1 2" key="1">
    <citation type="submission" date="2015-10" db="EMBL/GenBank/DDBJ databases">
        <title>Draft genome sequence of Streptomyces sp. RV15, isolated from a marine sponge.</title>
        <authorList>
            <person name="Ruckert C."/>
            <person name="Abdelmohsen U.R."/>
            <person name="Winkler A."/>
            <person name="Hentschel U."/>
            <person name="Kalinowski J."/>
            <person name="Kampfer P."/>
            <person name="Glaeser S."/>
        </authorList>
    </citation>
    <scope>NUCLEOTIDE SEQUENCE [LARGE SCALE GENOMIC DNA]</scope>
    <source>
        <strain evidence="1 2">RV15</strain>
    </source>
</reference>
<dbReference type="AlphaFoldDB" id="A0A124IFN3"/>
<accession>A0A124IFN3</accession>
<gene>
    <name evidence="1" type="ORF">AQJ91_05220</name>
</gene>
<proteinExistence type="predicted"/>
<evidence type="ECO:0000313" key="2">
    <source>
        <dbReference type="Proteomes" id="UP000053260"/>
    </source>
</evidence>
<sequence length="137" mass="15325">MSRYAVLGSSTLVKRTNAAGAAETRSRLPARPQAMHLCSRSRRVFFTRSPHRQCWDRAVDQVEARTSRPPAASHSTLRAEMSMPGVVWDRRLPHSRYQVRMSQSSTTSTGPWAAAISRATRRARRRRCSAIEAACSA</sequence>
<organism evidence="1 2">
    <name type="scientific">Streptomyces dysideae</name>
    <dbReference type="NCBI Taxonomy" id="909626"/>
    <lineage>
        <taxon>Bacteria</taxon>
        <taxon>Bacillati</taxon>
        <taxon>Actinomycetota</taxon>
        <taxon>Actinomycetes</taxon>
        <taxon>Kitasatosporales</taxon>
        <taxon>Streptomycetaceae</taxon>
        <taxon>Streptomyces</taxon>
    </lineage>
</organism>
<keyword evidence="2" id="KW-1185">Reference proteome</keyword>
<comment type="caution">
    <text evidence="1">The sequence shown here is derived from an EMBL/GenBank/DDBJ whole genome shotgun (WGS) entry which is preliminary data.</text>
</comment>
<name>A0A124IFN3_9ACTN</name>
<evidence type="ECO:0000313" key="1">
    <source>
        <dbReference type="EMBL" id="KUO21997.1"/>
    </source>
</evidence>
<dbReference type="Proteomes" id="UP000053260">
    <property type="component" value="Unassembled WGS sequence"/>
</dbReference>
<dbReference type="EMBL" id="LMXB01000019">
    <property type="protein sequence ID" value="KUO21997.1"/>
    <property type="molecule type" value="Genomic_DNA"/>
</dbReference>
<dbReference type="STRING" id="909626.AQJ91_05220"/>
<protein>
    <submittedName>
        <fullName evidence="1">Uncharacterized protein</fullName>
    </submittedName>
</protein>